<dbReference type="Gene3D" id="3.30.420.10">
    <property type="entry name" value="Ribonuclease H-like superfamily/Ribonuclease H"/>
    <property type="match status" value="1"/>
</dbReference>
<proteinExistence type="predicted"/>
<dbReference type="InterPro" id="IPR036397">
    <property type="entry name" value="RNaseH_sf"/>
</dbReference>
<accession>A0A7T8JZD3</accession>
<evidence type="ECO:0000313" key="1">
    <source>
        <dbReference type="EMBL" id="QQP40778.1"/>
    </source>
</evidence>
<dbReference type="AlphaFoldDB" id="A0A7T8JZD3"/>
<reference evidence="2" key="1">
    <citation type="submission" date="2021-01" db="EMBL/GenBank/DDBJ databases">
        <title>Caligus Genome Assembly.</title>
        <authorList>
            <person name="Gallardo-Escarate C."/>
        </authorList>
    </citation>
    <scope>NUCLEOTIDE SEQUENCE [LARGE SCALE GENOMIC DNA]</scope>
</reference>
<dbReference type="EMBL" id="CP045899">
    <property type="protein sequence ID" value="QQP40778.1"/>
    <property type="molecule type" value="Genomic_DNA"/>
</dbReference>
<dbReference type="Proteomes" id="UP000595437">
    <property type="component" value="Chromosome 10"/>
</dbReference>
<sequence length="155" mass="17543">GRAPKEIIKFLKLPKTTVYRVAQEFNESKGNATPLRKTQDQFRSKKITLEFLHELQERINDDPGTSIRDLAAKMNSDVSKTKRVDRSAKPLFWSKEMWPPSSPVCNPLDYYMWGVMERVSNKCALNNVVSLKPSIGAPCQRLQEVLVQAGGGHRG</sequence>
<organism evidence="1 2">
    <name type="scientific">Caligus rogercresseyi</name>
    <name type="common">Sea louse</name>
    <dbReference type="NCBI Taxonomy" id="217165"/>
    <lineage>
        <taxon>Eukaryota</taxon>
        <taxon>Metazoa</taxon>
        <taxon>Ecdysozoa</taxon>
        <taxon>Arthropoda</taxon>
        <taxon>Crustacea</taxon>
        <taxon>Multicrustacea</taxon>
        <taxon>Hexanauplia</taxon>
        <taxon>Copepoda</taxon>
        <taxon>Siphonostomatoida</taxon>
        <taxon>Caligidae</taxon>
        <taxon>Caligus</taxon>
    </lineage>
</organism>
<gene>
    <name evidence="1" type="ORF">FKW44_014935</name>
</gene>
<keyword evidence="2" id="KW-1185">Reference proteome</keyword>
<name>A0A7T8JZD3_CALRO</name>
<dbReference type="GO" id="GO:0003676">
    <property type="term" value="F:nucleic acid binding"/>
    <property type="evidence" value="ECO:0007669"/>
    <property type="project" value="InterPro"/>
</dbReference>
<protein>
    <submittedName>
        <fullName evidence="1">Uncharacterized protein</fullName>
    </submittedName>
</protein>
<feature type="non-terminal residue" evidence="1">
    <location>
        <position position="155"/>
    </location>
</feature>
<evidence type="ECO:0000313" key="2">
    <source>
        <dbReference type="Proteomes" id="UP000595437"/>
    </source>
</evidence>